<dbReference type="NCBIfam" id="TIGR03170">
    <property type="entry name" value="flgA_cterm"/>
    <property type="match status" value="1"/>
</dbReference>
<accession>A0ABN6VB99</accession>
<feature type="signal peptide" evidence="1">
    <location>
        <begin position="1"/>
        <end position="28"/>
    </location>
</feature>
<gene>
    <name evidence="3" type="primary">flgA</name>
    <name evidence="3" type="ORF">SS37A_05280</name>
</gene>
<sequence length="158" mass="16408">MATRPRGFMLAVAVAAAAGQFCAASSLASETSIPTPRVTIYPGDRLDDSVLDDMEAPLDAGARRGVVESRKDLVGKIARRTLLPGQPILTIAVDNPRLITIGTLVKIVFSEGGLTITALGMAMQAGAAGDLIRVRNQDSNLVVVGVVQPDGTVKVNEG</sequence>
<protein>
    <recommendedName>
        <fullName evidence="1">Flagella basal body P-ring formation protein FlgA</fullName>
    </recommendedName>
</protein>
<comment type="function">
    <text evidence="1">Involved in the assembly process of the P-ring formation. It may associate with FlgF on the rod constituting a structure essential for the P-ring assembly or may act as a modulator protein for the P-ring assembly.</text>
</comment>
<dbReference type="Pfam" id="PF13144">
    <property type="entry name" value="ChapFlgA"/>
    <property type="match status" value="1"/>
</dbReference>
<comment type="similarity">
    <text evidence="1">Belongs to the FlgA family.</text>
</comment>
<keyword evidence="3" id="KW-0966">Cell projection</keyword>
<feature type="domain" description="Flagella basal body P-ring formation protein FlgA SAF" evidence="2">
    <location>
        <begin position="63"/>
        <end position="155"/>
    </location>
</feature>
<keyword evidence="1" id="KW-1005">Bacterial flagellum biogenesis</keyword>
<evidence type="ECO:0000256" key="1">
    <source>
        <dbReference type="RuleBase" id="RU362063"/>
    </source>
</evidence>
<dbReference type="PANTHER" id="PTHR36307">
    <property type="entry name" value="FLAGELLA BASAL BODY P-RING FORMATION PROTEIN FLGA"/>
    <property type="match status" value="1"/>
</dbReference>
<dbReference type="PANTHER" id="PTHR36307:SF1">
    <property type="entry name" value="FLAGELLA BASAL BODY P-RING FORMATION PROTEIN FLGA"/>
    <property type="match status" value="1"/>
</dbReference>
<evidence type="ECO:0000313" key="3">
    <source>
        <dbReference type="EMBL" id="BDV32999.1"/>
    </source>
</evidence>
<organism evidence="3 4">
    <name type="scientific">Methylocystis iwaonis</name>
    <dbReference type="NCBI Taxonomy" id="2885079"/>
    <lineage>
        <taxon>Bacteria</taxon>
        <taxon>Pseudomonadati</taxon>
        <taxon>Pseudomonadota</taxon>
        <taxon>Alphaproteobacteria</taxon>
        <taxon>Hyphomicrobiales</taxon>
        <taxon>Methylocystaceae</taxon>
        <taxon>Methylocystis</taxon>
    </lineage>
</organism>
<keyword evidence="1" id="KW-0732">Signal</keyword>
<feature type="chain" id="PRO_5045002651" description="Flagella basal body P-ring formation protein FlgA" evidence="1">
    <location>
        <begin position="29"/>
        <end position="158"/>
    </location>
</feature>
<dbReference type="EMBL" id="AP027142">
    <property type="protein sequence ID" value="BDV32999.1"/>
    <property type="molecule type" value="Genomic_DNA"/>
</dbReference>
<evidence type="ECO:0000313" key="4">
    <source>
        <dbReference type="Proteomes" id="UP001317629"/>
    </source>
</evidence>
<keyword evidence="4" id="KW-1185">Reference proteome</keyword>
<dbReference type="RefSeq" id="WP_281930298.1">
    <property type="nucleotide sequence ID" value="NZ_AP027142.1"/>
</dbReference>
<dbReference type="CDD" id="cd11614">
    <property type="entry name" value="SAF_CpaB_FlgA_like"/>
    <property type="match status" value="1"/>
</dbReference>
<keyword evidence="1" id="KW-0574">Periplasm</keyword>
<dbReference type="Gene3D" id="2.30.30.760">
    <property type="match status" value="1"/>
</dbReference>
<comment type="subcellular location">
    <subcellularLocation>
        <location evidence="1">Periplasm</location>
    </subcellularLocation>
</comment>
<name>A0ABN6VB99_9HYPH</name>
<reference evidence="3 4" key="1">
    <citation type="journal article" date="2023" name="Int. J. Syst. Evol. Microbiol.">
        <title>Methylocystis iwaonis sp. nov., a type II methane-oxidizing bacterium from surface soil of a rice paddy field in Japan, and emended description of the genus Methylocystis (ex Whittenbury et al. 1970) Bowman et al. 1993.</title>
        <authorList>
            <person name="Kaise H."/>
            <person name="Sawadogo J.B."/>
            <person name="Alam M.S."/>
            <person name="Ueno C."/>
            <person name="Dianou D."/>
            <person name="Shinjo R."/>
            <person name="Asakawa S."/>
        </authorList>
    </citation>
    <scope>NUCLEOTIDE SEQUENCE [LARGE SCALE GENOMIC DNA]</scope>
    <source>
        <strain evidence="3 4">SS37A-Re</strain>
    </source>
</reference>
<keyword evidence="3" id="KW-0969">Cilium</keyword>
<proteinExistence type="inferred from homology"/>
<dbReference type="InterPro" id="IPR017585">
    <property type="entry name" value="SAF_FlgA"/>
</dbReference>
<evidence type="ECO:0000259" key="2">
    <source>
        <dbReference type="Pfam" id="PF13144"/>
    </source>
</evidence>
<keyword evidence="3" id="KW-0282">Flagellum</keyword>
<dbReference type="InterPro" id="IPR039246">
    <property type="entry name" value="Flagellar_FlgA"/>
</dbReference>
<dbReference type="Proteomes" id="UP001317629">
    <property type="component" value="Chromosome"/>
</dbReference>